<reference evidence="1" key="3">
    <citation type="submission" date="2025-09" db="UniProtKB">
        <authorList>
            <consortium name="Ensembl"/>
        </authorList>
    </citation>
    <scope>IDENTIFICATION</scope>
    <source>
        <strain evidence="1">Thorbecke</strain>
    </source>
</reference>
<dbReference type="Proteomes" id="UP000001811">
    <property type="component" value="Chromosome 14"/>
</dbReference>
<dbReference type="AlphaFoldDB" id="A0A5F9DI12"/>
<organism evidence="1 2">
    <name type="scientific">Oryctolagus cuniculus</name>
    <name type="common">Rabbit</name>
    <dbReference type="NCBI Taxonomy" id="9986"/>
    <lineage>
        <taxon>Eukaryota</taxon>
        <taxon>Metazoa</taxon>
        <taxon>Chordata</taxon>
        <taxon>Craniata</taxon>
        <taxon>Vertebrata</taxon>
        <taxon>Euteleostomi</taxon>
        <taxon>Mammalia</taxon>
        <taxon>Eutheria</taxon>
        <taxon>Euarchontoglires</taxon>
        <taxon>Glires</taxon>
        <taxon>Lagomorpha</taxon>
        <taxon>Leporidae</taxon>
        <taxon>Oryctolagus</taxon>
    </lineage>
</organism>
<sequence length="58" mass="6371">DSYIFKSIFYGGFGYGHSGFSGLSCGCGSRYGHRVYGGYGYGHVHPFSHGSYFSSKFH</sequence>
<accession>A0A5F9DI12</accession>
<keyword evidence="2" id="KW-1185">Reference proteome</keyword>
<evidence type="ECO:0000313" key="1">
    <source>
        <dbReference type="Ensembl" id="ENSOCUP00000045420.1"/>
    </source>
</evidence>
<dbReference type="InParanoid" id="A0A5F9DI12"/>
<evidence type="ECO:0000313" key="2">
    <source>
        <dbReference type="Proteomes" id="UP000001811"/>
    </source>
</evidence>
<reference evidence="1 2" key="1">
    <citation type="journal article" date="2011" name="Nature">
        <title>A high-resolution map of human evolutionary constraint using 29 mammals.</title>
        <authorList>
            <person name="Lindblad-Toh K."/>
            <person name="Garber M."/>
            <person name="Zuk O."/>
            <person name="Lin M.F."/>
            <person name="Parker B.J."/>
            <person name="Washietl S."/>
            <person name="Kheradpour P."/>
            <person name="Ernst J."/>
            <person name="Jordan G."/>
            <person name="Mauceli E."/>
            <person name="Ward L.D."/>
            <person name="Lowe C.B."/>
            <person name="Holloway A.K."/>
            <person name="Clamp M."/>
            <person name="Gnerre S."/>
            <person name="Alfoldi J."/>
            <person name="Beal K."/>
            <person name="Chang J."/>
            <person name="Clawson H."/>
            <person name="Cuff J."/>
            <person name="Di Palma F."/>
            <person name="Fitzgerald S."/>
            <person name="Flicek P."/>
            <person name="Guttman M."/>
            <person name="Hubisz M.J."/>
            <person name="Jaffe D.B."/>
            <person name="Jungreis I."/>
            <person name="Kent W.J."/>
            <person name="Kostka D."/>
            <person name="Lara M."/>
            <person name="Martins A.L."/>
            <person name="Massingham T."/>
            <person name="Moltke I."/>
            <person name="Raney B.J."/>
            <person name="Rasmussen M.D."/>
            <person name="Robinson J."/>
            <person name="Stark A."/>
            <person name="Vilella A.J."/>
            <person name="Wen J."/>
            <person name="Xie X."/>
            <person name="Zody M.C."/>
            <person name="Baldwin J."/>
            <person name="Bloom T."/>
            <person name="Chin C.W."/>
            <person name="Heiman D."/>
            <person name="Nicol R."/>
            <person name="Nusbaum C."/>
            <person name="Young S."/>
            <person name="Wilkinson J."/>
            <person name="Worley K.C."/>
            <person name="Kovar C.L."/>
            <person name="Muzny D.M."/>
            <person name="Gibbs R.A."/>
            <person name="Cree A."/>
            <person name="Dihn H.H."/>
            <person name="Fowler G."/>
            <person name="Jhangiani S."/>
            <person name="Joshi V."/>
            <person name="Lee S."/>
            <person name="Lewis L.R."/>
            <person name="Nazareth L.V."/>
            <person name="Okwuonu G."/>
            <person name="Santibanez J."/>
            <person name="Warren W.C."/>
            <person name="Mardis E.R."/>
            <person name="Weinstock G.M."/>
            <person name="Wilson R.K."/>
            <person name="Delehaunty K."/>
            <person name="Dooling D."/>
            <person name="Fronik C."/>
            <person name="Fulton L."/>
            <person name="Fulton B."/>
            <person name="Graves T."/>
            <person name="Minx P."/>
            <person name="Sodergren E."/>
            <person name="Birney E."/>
            <person name="Margulies E.H."/>
            <person name="Herrero J."/>
            <person name="Green E.D."/>
            <person name="Haussler D."/>
            <person name="Siepel A."/>
            <person name="Goldman N."/>
            <person name="Pollard K.S."/>
            <person name="Pedersen J.S."/>
            <person name="Lander E.S."/>
            <person name="Kellis M."/>
        </authorList>
    </citation>
    <scope>NUCLEOTIDE SEQUENCE [LARGE SCALE GENOMIC DNA]</scope>
    <source>
        <strain evidence="1 2">Thorbecke inbred</strain>
    </source>
</reference>
<dbReference type="EMBL" id="AAGW02017633">
    <property type="status" value="NOT_ANNOTATED_CDS"/>
    <property type="molecule type" value="Genomic_DNA"/>
</dbReference>
<protein>
    <submittedName>
        <fullName evidence="1">Uncharacterized protein</fullName>
    </submittedName>
</protein>
<name>A0A5F9DI12_RABIT</name>
<dbReference type="Bgee" id="ENSOCUG00000030206">
    <property type="expression patterns" value="Expressed in skin of back and 1 other cell type or tissue"/>
</dbReference>
<dbReference type="Ensembl" id="ENSOCUT00000044342.1">
    <property type="protein sequence ID" value="ENSOCUP00000045420.1"/>
    <property type="gene ID" value="ENSOCUG00000030206.1"/>
</dbReference>
<proteinExistence type="predicted"/>
<reference evidence="1" key="2">
    <citation type="submission" date="2025-08" db="UniProtKB">
        <authorList>
            <consortium name="Ensembl"/>
        </authorList>
    </citation>
    <scope>IDENTIFICATION</scope>
    <source>
        <strain evidence="1">Thorbecke</strain>
    </source>
</reference>